<name>A0A0C1U353_9CLOT</name>
<dbReference type="InterPro" id="IPR002826">
    <property type="entry name" value="MptE-like"/>
</dbReference>
<proteinExistence type="predicted"/>
<accession>A0A0C1U353</accession>
<dbReference type="PANTHER" id="PTHR41786:SF1">
    <property type="entry name" value="6-HYDROXYMETHYLPTERIN DIPHOSPHOKINASE MPTE-LIKE DOMAIN-CONTAINING PROTEIN"/>
    <property type="match status" value="1"/>
</dbReference>
<dbReference type="RefSeq" id="WP_052268053.1">
    <property type="nucleotide sequence ID" value="NZ_AYSO01000015.1"/>
</dbReference>
<protein>
    <recommendedName>
        <fullName evidence="1">6-hydroxymethylpterin diphosphokinase MptE-like domain-containing protein</fullName>
    </recommendedName>
</protein>
<gene>
    <name evidence="2" type="ORF">U732_1469</name>
</gene>
<dbReference type="Pfam" id="PF01973">
    <property type="entry name" value="MptE-like"/>
    <property type="match status" value="1"/>
</dbReference>
<dbReference type="EMBL" id="AYSO01000015">
    <property type="protein sequence ID" value="KIE47274.1"/>
    <property type="molecule type" value="Genomic_DNA"/>
</dbReference>
<evidence type="ECO:0000259" key="1">
    <source>
        <dbReference type="Pfam" id="PF01973"/>
    </source>
</evidence>
<dbReference type="AlphaFoldDB" id="A0A0C1U353"/>
<keyword evidence="3" id="KW-1185">Reference proteome</keyword>
<dbReference type="Proteomes" id="UP000031366">
    <property type="component" value="Unassembled WGS sequence"/>
</dbReference>
<evidence type="ECO:0000313" key="2">
    <source>
        <dbReference type="EMBL" id="KIE47274.1"/>
    </source>
</evidence>
<dbReference type="STRING" id="29341.RSJ17_12880"/>
<dbReference type="PANTHER" id="PTHR41786">
    <property type="entry name" value="MOTILITY ACCESSORY FACTOR MAF"/>
    <property type="match status" value="1"/>
</dbReference>
<sequence>MNEITNYTIEDIKSIKNDNANVIERSKDNKNVLKINVNGKQIYIGSKYSVNRDVDKFIGEIGDIDINTSIIIFGLGAGEHIREVVNKFNNSIDILVIEPDINTLNLICHSGHYDDIVKNDKIAILHYENMELVLKEFIDPFKLRNTKVIFFGNYKAIYDNESVEFLKLIKTIITYKLVDRNTSINLSKEIIENSIKNLRYVSKSFPINAFKDIYKDIPAIVVSAGPSLAKNIHLLKEVQDEFIIITGGRTLEPLLNEGIKPDFLCVIDPFSRSFQLVENNLRDDIPLVYYEGTNSDVVDKHEGDKIFYTIDNVLKKHLNEDITSLAYGGSVAHTCTALALHFRCDPIIFMGQDLAYTDEKSHADIAKHNSNNLLNKSECDLYVEDIYGEKIRTSMSLNFMRLQFEEVIKIFNKNTFINATEGGANINGTSIASLNEVIDKYKPKCKKKIHYSKKAKKVENSIDIMKSLNECISNIEELQKCCDEVLKYNEELYYNYKRSNTFKVDKAINRISKINNSIEKKIKNTVFIKSLFFTIQNEVNSKEFLYSPIDDEKIKVEKMYKQINFIYNEMKNCLAEVLLLIKKEYF</sequence>
<organism evidence="2 3">
    <name type="scientific">Clostridium argentinense CDC 2741</name>
    <dbReference type="NCBI Taxonomy" id="1418104"/>
    <lineage>
        <taxon>Bacteria</taxon>
        <taxon>Bacillati</taxon>
        <taxon>Bacillota</taxon>
        <taxon>Clostridia</taxon>
        <taxon>Eubacteriales</taxon>
        <taxon>Clostridiaceae</taxon>
        <taxon>Clostridium</taxon>
    </lineage>
</organism>
<feature type="domain" description="6-hydroxymethylpterin diphosphokinase MptE-like" evidence="1">
    <location>
        <begin position="193"/>
        <end position="358"/>
    </location>
</feature>
<reference evidence="2 3" key="1">
    <citation type="journal article" date="2015" name="Infect. Genet. Evol.">
        <title>Genomic sequences of six botulinum neurotoxin-producing strains representing three clostridial species illustrate the mobility and diversity of botulinum neurotoxin genes.</title>
        <authorList>
            <person name="Smith T.J."/>
            <person name="Hill K.K."/>
            <person name="Xie G."/>
            <person name="Foley B.T."/>
            <person name="Williamson C.H."/>
            <person name="Foster J.T."/>
            <person name="Johnson S.L."/>
            <person name="Chertkov O."/>
            <person name="Teshima H."/>
            <person name="Gibbons H.S."/>
            <person name="Johnsky L.A."/>
            <person name="Karavis M.A."/>
            <person name="Smith L.A."/>
        </authorList>
    </citation>
    <scope>NUCLEOTIDE SEQUENCE [LARGE SCALE GENOMIC DNA]</scope>
    <source>
        <strain evidence="2 3">CDC 2741</strain>
    </source>
</reference>
<comment type="caution">
    <text evidence="2">The sequence shown here is derived from an EMBL/GenBank/DDBJ whole genome shotgun (WGS) entry which is preliminary data.</text>
</comment>
<evidence type="ECO:0000313" key="3">
    <source>
        <dbReference type="Proteomes" id="UP000031366"/>
    </source>
</evidence>
<dbReference type="OrthoDB" id="5291305at2"/>